<feature type="transmembrane region" description="Helical" evidence="6">
    <location>
        <begin position="126"/>
        <end position="144"/>
    </location>
</feature>
<evidence type="ECO:0000313" key="9">
    <source>
        <dbReference type="EMBL" id="VEA72185.1"/>
    </source>
</evidence>
<dbReference type="InterPro" id="IPR000620">
    <property type="entry name" value="EamA_dom"/>
</dbReference>
<feature type="transmembrane region" description="Helical" evidence="6">
    <location>
        <begin position="12"/>
        <end position="33"/>
    </location>
</feature>
<evidence type="ECO:0000256" key="5">
    <source>
        <dbReference type="ARBA" id="ARBA00023136"/>
    </source>
</evidence>
<protein>
    <submittedName>
        <fullName evidence="8">DMT family transporter</fullName>
    </submittedName>
    <submittedName>
        <fullName evidence="9">Putative DMT superfamily transporter inner membrane protein</fullName>
    </submittedName>
</protein>
<dbReference type="Pfam" id="PF00892">
    <property type="entry name" value="EamA"/>
    <property type="match status" value="2"/>
</dbReference>
<keyword evidence="15" id="KW-1185">Reference proteome</keyword>
<feature type="transmembrane region" description="Helical" evidence="6">
    <location>
        <begin position="156"/>
        <end position="175"/>
    </location>
</feature>
<reference evidence="12 13" key="1">
    <citation type="submission" date="2018-12" db="EMBL/GenBank/DDBJ databases">
        <authorList>
            <consortium name="Pathogen Informatics"/>
        </authorList>
    </citation>
    <scope>NUCLEOTIDE SEQUENCE [LARGE SCALE GENOMIC DNA]</scope>
    <source>
        <strain evidence="10 13">NCTC10036</strain>
        <strain evidence="11 14">NCTC12971</strain>
        <strain evidence="9 12">NCTC9419</strain>
    </source>
</reference>
<sequence>MDNTLRNTGIIIILFALVALTWGTTWMAMKIAVASVPPIYATGLRFLAASPLLLLLAYFTRTPLLFPKGSRGFQLLVCLAYFAIPFTLMIYGERYVSSALASIIFANMPVVVLMASVLLLGERVSIAQLIGLIVGVASLSGILWQESSVSGETRWPGVVALLAAVLIHAVMYVLSKKRGEKISVLTFNALPCLGAGILLFIVGYLTEKPDTAAFTSASLLSVLYLGVVAGVFGIMAYFALQQKATAFQASLVFLVFPLIAIAVEKAVDHTTISTVSLWLLAPLLAGILLTLYSAKGAKPARSLQRLETSSQQ</sequence>
<feature type="transmembrane region" description="Helical" evidence="6">
    <location>
        <begin position="182"/>
        <end position="205"/>
    </location>
</feature>
<evidence type="ECO:0000313" key="10">
    <source>
        <dbReference type="EMBL" id="VEI61453.1"/>
    </source>
</evidence>
<dbReference type="GeneID" id="61764537"/>
<reference evidence="8 15" key="2">
    <citation type="submission" date="2020-11" db="EMBL/GenBank/DDBJ databases">
        <title>Enhanced detection system for hospital associated transmission using whole genome sequencing surveillance.</title>
        <authorList>
            <person name="Harrison L.H."/>
            <person name="Van Tyne D."/>
            <person name="Marsh J.W."/>
            <person name="Griffith M.P."/>
            <person name="Snyder D.J."/>
            <person name="Cooper V.S."/>
            <person name="Mustapha M."/>
        </authorList>
    </citation>
    <scope>NUCLEOTIDE SEQUENCE [LARGE SCALE GENOMIC DNA]</scope>
    <source>
        <strain evidence="8 15">SER00230</strain>
    </source>
</reference>
<dbReference type="EMBL" id="LR590463">
    <property type="protein sequence ID" value="VTP60774.1"/>
    <property type="molecule type" value="Genomic_DNA"/>
</dbReference>
<organism evidence="9 12">
    <name type="scientific">Serratia rubidaea</name>
    <name type="common">Serratia marinorubra</name>
    <dbReference type="NCBI Taxonomy" id="61652"/>
    <lineage>
        <taxon>Bacteria</taxon>
        <taxon>Pseudomonadati</taxon>
        <taxon>Pseudomonadota</taxon>
        <taxon>Gammaproteobacteria</taxon>
        <taxon>Enterobacterales</taxon>
        <taxon>Yersiniaceae</taxon>
        <taxon>Serratia</taxon>
    </lineage>
</organism>
<dbReference type="Proteomes" id="UP000307968">
    <property type="component" value="Chromosome"/>
</dbReference>
<keyword evidence="5 6" id="KW-0472">Membrane</keyword>
<feature type="transmembrane region" description="Helical" evidence="6">
    <location>
        <begin position="39"/>
        <end position="60"/>
    </location>
</feature>
<feature type="transmembrane region" description="Helical" evidence="6">
    <location>
        <begin position="275"/>
        <end position="294"/>
    </location>
</feature>
<dbReference type="KEGG" id="srz:AXX16_4081"/>
<keyword evidence="2" id="KW-1003">Cell membrane</keyword>
<evidence type="ECO:0000313" key="15">
    <source>
        <dbReference type="Proteomes" id="UP000624159"/>
    </source>
</evidence>
<dbReference type="EMBL" id="JADULK010000007">
    <property type="protein sequence ID" value="MBH1930978.1"/>
    <property type="molecule type" value="Genomic_DNA"/>
</dbReference>
<evidence type="ECO:0000256" key="1">
    <source>
        <dbReference type="ARBA" id="ARBA00004651"/>
    </source>
</evidence>
<evidence type="ECO:0000313" key="11">
    <source>
        <dbReference type="EMBL" id="VTP60774.1"/>
    </source>
</evidence>
<feature type="transmembrane region" description="Helical" evidence="6">
    <location>
        <begin position="98"/>
        <end position="119"/>
    </location>
</feature>
<evidence type="ECO:0000256" key="2">
    <source>
        <dbReference type="ARBA" id="ARBA00022475"/>
    </source>
</evidence>
<dbReference type="AlphaFoldDB" id="A0A126VN93"/>
<feature type="domain" description="EamA" evidence="7">
    <location>
        <begin position="10"/>
        <end position="143"/>
    </location>
</feature>
<feature type="transmembrane region" description="Helical" evidence="6">
    <location>
        <begin position="217"/>
        <end position="239"/>
    </location>
</feature>
<evidence type="ECO:0000256" key="6">
    <source>
        <dbReference type="SAM" id="Phobius"/>
    </source>
</evidence>
<keyword evidence="3 6" id="KW-0812">Transmembrane</keyword>
<name>A0A126VN93_SERRU</name>
<dbReference type="EMBL" id="LR134155">
    <property type="protein sequence ID" value="VEA72185.1"/>
    <property type="molecule type" value="Genomic_DNA"/>
</dbReference>
<feature type="transmembrane region" description="Helical" evidence="6">
    <location>
        <begin position="246"/>
        <end position="263"/>
    </location>
</feature>
<dbReference type="InterPro" id="IPR050638">
    <property type="entry name" value="AA-Vitamin_Transporters"/>
</dbReference>
<evidence type="ECO:0000256" key="4">
    <source>
        <dbReference type="ARBA" id="ARBA00022989"/>
    </source>
</evidence>
<dbReference type="Proteomes" id="UP000271603">
    <property type="component" value="Chromosome"/>
</dbReference>
<dbReference type="STRING" id="61652.AXX16_4081"/>
<feature type="domain" description="EamA" evidence="7">
    <location>
        <begin position="156"/>
        <end position="291"/>
    </location>
</feature>
<dbReference type="Proteomes" id="UP000624159">
    <property type="component" value="Unassembled WGS sequence"/>
</dbReference>
<dbReference type="EMBL" id="LR134493">
    <property type="protein sequence ID" value="VEI61453.1"/>
    <property type="molecule type" value="Genomic_DNA"/>
</dbReference>
<comment type="subcellular location">
    <subcellularLocation>
        <location evidence="1">Cell membrane</location>
        <topology evidence="1">Multi-pass membrane protein</topology>
    </subcellularLocation>
</comment>
<evidence type="ECO:0000313" key="8">
    <source>
        <dbReference type="EMBL" id="MBH1930978.1"/>
    </source>
</evidence>
<keyword evidence="4 6" id="KW-1133">Transmembrane helix</keyword>
<proteinExistence type="predicted"/>
<dbReference type="GO" id="GO:0016020">
    <property type="term" value="C:membrane"/>
    <property type="evidence" value="ECO:0007669"/>
    <property type="project" value="UniProtKB-SubCell"/>
</dbReference>
<dbReference type="PANTHER" id="PTHR32322:SF14">
    <property type="entry name" value="PROTEIN PAGO"/>
    <property type="match status" value="1"/>
</dbReference>
<gene>
    <name evidence="8" type="ORF">I5U13_15095</name>
    <name evidence="10" type="ORF">NCTC10036_00437</name>
    <name evidence="11" type="ORF">NCTC12971_01262</name>
    <name evidence="9" type="ORF">NCTC9419_03778</name>
</gene>
<dbReference type="Proteomes" id="UP000281904">
    <property type="component" value="Chromosome"/>
</dbReference>
<dbReference type="SUPFAM" id="SSF103481">
    <property type="entry name" value="Multidrug resistance efflux transporter EmrE"/>
    <property type="match status" value="1"/>
</dbReference>
<dbReference type="RefSeq" id="WP_054305435.1">
    <property type="nucleotide sequence ID" value="NZ_CAMIPJ010000009.1"/>
</dbReference>
<feature type="transmembrane region" description="Helical" evidence="6">
    <location>
        <begin position="72"/>
        <end position="92"/>
    </location>
</feature>
<evidence type="ECO:0000259" key="7">
    <source>
        <dbReference type="Pfam" id="PF00892"/>
    </source>
</evidence>
<dbReference type="PANTHER" id="PTHR32322">
    <property type="entry name" value="INNER MEMBRANE TRANSPORTER"/>
    <property type="match status" value="1"/>
</dbReference>
<evidence type="ECO:0000256" key="3">
    <source>
        <dbReference type="ARBA" id="ARBA00022692"/>
    </source>
</evidence>
<dbReference type="InterPro" id="IPR037185">
    <property type="entry name" value="EmrE-like"/>
</dbReference>
<evidence type="ECO:0000313" key="14">
    <source>
        <dbReference type="Proteomes" id="UP000307968"/>
    </source>
</evidence>
<evidence type="ECO:0000313" key="13">
    <source>
        <dbReference type="Proteomes" id="UP000281904"/>
    </source>
</evidence>
<accession>A0A126VN93</accession>
<evidence type="ECO:0000313" key="12">
    <source>
        <dbReference type="Proteomes" id="UP000271603"/>
    </source>
</evidence>